<dbReference type="PANTHER" id="PTHR45527">
    <property type="entry name" value="NONRIBOSOMAL PEPTIDE SYNTHETASE"/>
    <property type="match status" value="1"/>
</dbReference>
<evidence type="ECO:0000256" key="2">
    <source>
        <dbReference type="ARBA" id="ARBA00006432"/>
    </source>
</evidence>
<name>A0A0G3G633_9PSED</name>
<dbReference type="GO" id="GO:0005829">
    <property type="term" value="C:cytosol"/>
    <property type="evidence" value="ECO:0007669"/>
    <property type="project" value="TreeGrafter"/>
</dbReference>
<dbReference type="CDD" id="cd19531">
    <property type="entry name" value="LCL_NRPS-like"/>
    <property type="match status" value="3"/>
</dbReference>
<proteinExistence type="inferred from homology"/>
<dbReference type="PROSITE" id="PS00012">
    <property type="entry name" value="PHOSPHOPANTETHEINE"/>
    <property type="match status" value="3"/>
</dbReference>
<evidence type="ECO:0000256" key="1">
    <source>
        <dbReference type="ARBA" id="ARBA00001957"/>
    </source>
</evidence>
<dbReference type="SUPFAM" id="SSF56801">
    <property type="entry name" value="Acetyl-CoA synthetase-like"/>
    <property type="match status" value="4"/>
</dbReference>
<feature type="domain" description="Carrier" evidence="5">
    <location>
        <begin position="2053"/>
        <end position="2130"/>
    </location>
</feature>
<dbReference type="Gene3D" id="3.30.300.30">
    <property type="match status" value="4"/>
</dbReference>
<dbReference type="InterPro" id="IPR010071">
    <property type="entry name" value="AA_adenyl_dom"/>
</dbReference>
<dbReference type="Pfam" id="PF00550">
    <property type="entry name" value="PP-binding"/>
    <property type="match status" value="4"/>
</dbReference>
<dbReference type="InterPro" id="IPR009081">
    <property type="entry name" value="PP-bd_ACP"/>
</dbReference>
<dbReference type="FunFam" id="1.10.1200.10:FF:000005">
    <property type="entry name" value="Nonribosomal peptide synthetase 1"/>
    <property type="match status" value="1"/>
</dbReference>
<dbReference type="CDD" id="cd19543">
    <property type="entry name" value="DCL_NRPS"/>
    <property type="match status" value="1"/>
</dbReference>
<dbReference type="Gene3D" id="3.40.50.980">
    <property type="match status" value="6"/>
</dbReference>
<evidence type="ECO:0000313" key="7">
    <source>
        <dbReference type="Proteomes" id="UP000035212"/>
    </source>
</evidence>
<dbReference type="FunFam" id="3.40.50.980:FF:000001">
    <property type="entry name" value="Non-ribosomal peptide synthetase"/>
    <property type="match status" value="3"/>
</dbReference>
<gene>
    <name evidence="6" type="ORF">VM99_00970</name>
</gene>
<dbReference type="SMART" id="SM00823">
    <property type="entry name" value="PKS_PP"/>
    <property type="match status" value="4"/>
</dbReference>
<dbReference type="Pfam" id="PF13193">
    <property type="entry name" value="AMP-binding_C"/>
    <property type="match status" value="2"/>
</dbReference>
<dbReference type="GO" id="GO:0009366">
    <property type="term" value="C:enterobactin synthetase complex"/>
    <property type="evidence" value="ECO:0007669"/>
    <property type="project" value="TreeGrafter"/>
</dbReference>
<protein>
    <submittedName>
        <fullName evidence="6">Peptide synthetase</fullName>
    </submittedName>
</protein>
<dbReference type="Pfam" id="PF00501">
    <property type="entry name" value="AMP-binding"/>
    <property type="match status" value="4"/>
</dbReference>
<dbReference type="GO" id="GO:0031177">
    <property type="term" value="F:phosphopantetheine binding"/>
    <property type="evidence" value="ECO:0007669"/>
    <property type="project" value="InterPro"/>
</dbReference>
<dbReference type="EMBL" id="CP011020">
    <property type="protein sequence ID" value="AKJ96693.1"/>
    <property type="molecule type" value="Genomic_DNA"/>
</dbReference>
<dbReference type="InterPro" id="IPR045851">
    <property type="entry name" value="AMP-bd_C_sf"/>
</dbReference>
<dbReference type="PATRIC" id="fig|587753.11.peg.199"/>
<dbReference type="InterPro" id="IPR023213">
    <property type="entry name" value="CAT-like_dom_sf"/>
</dbReference>
<keyword evidence="3" id="KW-0596">Phosphopantetheine</keyword>
<dbReference type="InterPro" id="IPR020845">
    <property type="entry name" value="AMP-binding_CS"/>
</dbReference>
<evidence type="ECO:0000313" key="6">
    <source>
        <dbReference type="EMBL" id="AKJ96693.1"/>
    </source>
</evidence>
<reference evidence="7" key="2">
    <citation type="submission" date="2015-03" db="EMBL/GenBank/DDBJ databases">
        <authorList>
            <person name="Deng P."/>
            <person name="Lu S."/>
        </authorList>
    </citation>
    <scope>NUCLEOTIDE SEQUENCE [LARGE SCALE GENOMIC DNA]</scope>
    <source>
        <strain evidence="7">UFB2</strain>
    </source>
</reference>
<dbReference type="Gene3D" id="1.10.1200.10">
    <property type="entry name" value="ACP-like"/>
    <property type="match status" value="4"/>
</dbReference>
<keyword evidence="4" id="KW-0597">Phosphoprotein</keyword>
<dbReference type="GO" id="GO:0047527">
    <property type="term" value="F:2,3-dihydroxybenzoate-serine ligase activity"/>
    <property type="evidence" value="ECO:0007669"/>
    <property type="project" value="TreeGrafter"/>
</dbReference>
<dbReference type="InterPro" id="IPR025110">
    <property type="entry name" value="AMP-bd_C"/>
</dbReference>
<dbReference type="PANTHER" id="PTHR45527:SF1">
    <property type="entry name" value="FATTY ACID SYNTHASE"/>
    <property type="match status" value="1"/>
</dbReference>
<feature type="domain" description="Carrier" evidence="5">
    <location>
        <begin position="4126"/>
        <end position="4205"/>
    </location>
</feature>
<reference evidence="6 7" key="1">
    <citation type="journal article" date="2015" name="Stand. Genomic Sci.">
        <title>Complete genome of Pseudomonas chlororaphis strain UFB2, a soil bacterium with antibacterial activity against bacterial canker pathogen of tomato.</title>
        <authorList>
            <person name="Deng P."/>
            <person name="Wang X."/>
            <person name="Baird S.M."/>
            <person name="Lu S.E."/>
        </authorList>
    </citation>
    <scope>NUCLEOTIDE SEQUENCE [LARGE SCALE GENOMIC DNA]</scope>
    <source>
        <strain evidence="6 7">UFB2</strain>
    </source>
</reference>
<accession>A0A0G3G633</accession>
<dbReference type="NCBIfam" id="NF004282">
    <property type="entry name" value="PRK05691.1"/>
    <property type="match status" value="6"/>
</dbReference>
<evidence type="ECO:0000256" key="3">
    <source>
        <dbReference type="ARBA" id="ARBA00022450"/>
    </source>
</evidence>
<dbReference type="PROSITE" id="PS00455">
    <property type="entry name" value="AMP_BINDING"/>
    <property type="match status" value="4"/>
</dbReference>
<dbReference type="InterPro" id="IPR036736">
    <property type="entry name" value="ACP-like_sf"/>
</dbReference>
<dbReference type="CDD" id="cd17646">
    <property type="entry name" value="A_NRPS_AB3403-like"/>
    <property type="match status" value="2"/>
</dbReference>
<dbReference type="FunFam" id="3.40.50.12780:FF:000012">
    <property type="entry name" value="Non-ribosomal peptide synthetase"/>
    <property type="match status" value="2"/>
</dbReference>
<dbReference type="GO" id="GO:0043041">
    <property type="term" value="P:amino acid activation for nonribosomal peptide biosynthetic process"/>
    <property type="evidence" value="ECO:0007669"/>
    <property type="project" value="TreeGrafter"/>
</dbReference>
<dbReference type="FunFam" id="3.40.50.980:FF:000002">
    <property type="entry name" value="Enterobactin synthetase component F"/>
    <property type="match status" value="2"/>
</dbReference>
<dbReference type="SUPFAM" id="SSF47336">
    <property type="entry name" value="ACP-like"/>
    <property type="match status" value="4"/>
</dbReference>
<dbReference type="Gene3D" id="3.30.559.30">
    <property type="entry name" value="Nonribosomal peptide synthetase, condensation domain"/>
    <property type="match status" value="5"/>
</dbReference>
<dbReference type="InterPro" id="IPR006162">
    <property type="entry name" value="Ppantetheine_attach_site"/>
</dbReference>
<dbReference type="NCBIfam" id="TIGR01733">
    <property type="entry name" value="AA-adenyl-dom"/>
    <property type="match status" value="4"/>
</dbReference>
<organism evidence="6 7">
    <name type="scientific">Pseudomonas chlororaphis</name>
    <dbReference type="NCBI Taxonomy" id="587753"/>
    <lineage>
        <taxon>Bacteria</taxon>
        <taxon>Pseudomonadati</taxon>
        <taxon>Pseudomonadota</taxon>
        <taxon>Gammaproteobacteria</taxon>
        <taxon>Pseudomonadales</taxon>
        <taxon>Pseudomonadaceae</taxon>
        <taxon>Pseudomonas</taxon>
    </lineage>
</organism>
<dbReference type="NCBIfam" id="NF003417">
    <property type="entry name" value="PRK04813.1"/>
    <property type="match status" value="4"/>
</dbReference>
<dbReference type="PROSITE" id="PS50075">
    <property type="entry name" value="CARRIER"/>
    <property type="match status" value="4"/>
</dbReference>
<comment type="similarity">
    <text evidence="2">Belongs to the ATP-dependent AMP-binding enzyme family.</text>
</comment>
<dbReference type="InterPro" id="IPR020806">
    <property type="entry name" value="PKS_PP-bd"/>
</dbReference>
<dbReference type="SUPFAM" id="SSF52777">
    <property type="entry name" value="CoA-dependent acyltransferases"/>
    <property type="match status" value="10"/>
</dbReference>
<dbReference type="GO" id="GO:0009239">
    <property type="term" value="P:enterobactin biosynthetic process"/>
    <property type="evidence" value="ECO:0007669"/>
    <property type="project" value="TreeGrafter"/>
</dbReference>
<dbReference type="Pfam" id="PF00668">
    <property type="entry name" value="Condensation"/>
    <property type="match status" value="5"/>
</dbReference>
<feature type="domain" description="Carrier" evidence="5">
    <location>
        <begin position="3096"/>
        <end position="3171"/>
    </location>
</feature>
<dbReference type="Gene3D" id="3.30.559.10">
    <property type="entry name" value="Chloramphenicol acetyltransferase-like domain"/>
    <property type="match status" value="5"/>
</dbReference>
<dbReference type="CDD" id="cd05930">
    <property type="entry name" value="A_NRPS"/>
    <property type="match status" value="2"/>
</dbReference>
<dbReference type="InterPro" id="IPR000873">
    <property type="entry name" value="AMP-dep_synth/lig_dom"/>
</dbReference>
<dbReference type="InterPro" id="IPR042099">
    <property type="entry name" value="ANL_N_sf"/>
</dbReference>
<dbReference type="InterPro" id="IPR001242">
    <property type="entry name" value="Condensation_dom"/>
</dbReference>
<dbReference type="FunFam" id="2.30.38.10:FF:000001">
    <property type="entry name" value="Non-ribosomal peptide synthetase PvdI"/>
    <property type="match status" value="4"/>
</dbReference>
<dbReference type="FunFam" id="3.30.300.30:FF:000010">
    <property type="entry name" value="Enterobactin synthetase component F"/>
    <property type="match status" value="2"/>
</dbReference>
<dbReference type="GO" id="GO:0072330">
    <property type="term" value="P:monocarboxylic acid biosynthetic process"/>
    <property type="evidence" value="ECO:0007669"/>
    <property type="project" value="UniProtKB-ARBA"/>
</dbReference>
<dbReference type="Proteomes" id="UP000035212">
    <property type="component" value="Chromosome"/>
</dbReference>
<comment type="cofactor">
    <cofactor evidence="1">
        <name>pantetheine 4'-phosphate</name>
        <dbReference type="ChEBI" id="CHEBI:47942"/>
    </cofactor>
</comment>
<dbReference type="Gene3D" id="2.30.38.10">
    <property type="entry name" value="Luciferase, Domain 3"/>
    <property type="match status" value="3"/>
</dbReference>
<evidence type="ECO:0000259" key="5">
    <source>
        <dbReference type="PROSITE" id="PS50075"/>
    </source>
</evidence>
<dbReference type="Gene3D" id="3.40.50.12780">
    <property type="entry name" value="N-terminal domain of ligase-like"/>
    <property type="match status" value="1"/>
</dbReference>
<sequence length="4653" mass="513048">MTTAKTTGNPIEDIYPLSPLQQGMLFHSLLHEDSGVYLMQDRYRIGGAIDEALFLESWRQVVALHPSLRASFQWKSQKQPVQVIHREVKVPLDTLDLRGLAPHEQEARIRTLLEDEQKVGFNLSKPPLIRFRLVRLADESYEFIRSFHHILMDAWCISLVTVDFLKVYEALCNDRTPELKSPRPFRDYIQWLQRQDASKAEQFWRGQLQGLNAPTPLTVDNGVARDRYTDAVLVDDQLIHLSATQTQALAAFCRSRRITPNTFFQGVWSLLLSRYSGQQDVVFGVTVAGRPADLTGVAEMIGLFINTLPLRVSVDPNATLGDWLGALQGLNVDMRDFEHTPLTDIQGWSDFPRGETLFDSILVFENAPIDEQILEGGFQFSLEGMDHSVHTHYGLTVVILPGEQLGIRVSYDRERFEASTVQRLLGHIASLVEGMLAAPDAPLGSFELLAVEERQQLLGDWAVNPHDFPLDQSYAQLFAAQVAQRGDQVVARCDDESLTYAELDRRSTRLAHALRDAGAGEDQLVALVAPRGLALLTMMIAVFKAGAAMLPLEVNHPPERLREILGLARAPLLVVSEAAGGLLEPLLSGLDQPPAALFAEACWKSCNDAPLPLLGRPQSLAYVLFTSGSTGTPKGVMIEQRGMLNNIFGKVPALGLGAEDRIPQTASVAFDISVWQFLAAPVLGATVHILADEIAHDPQRLLHVLASERLSVLEIVPSLMRTLLALCPCDLQLPDLRWVLPTGEALPPTVARDWFARFPDIALMNAYGPAECADDVAFQPIFAAPDANVSHMPIGQPTANNRLYVLDESLRPVPVGVAGEICVGGVGVGRGYLHDPKRTADAFIDHPSLNARVYRTGDLGRWRADGVIEYLGRRDQQVKLRGHRIELTEIEHRLAQHANVREAAVLLRENTAGEAWLVAYWSAHDDTLGSDGLSDHLRAQLPPYMVPAAFVCLERLPLNNNGKVDRKALAARELDWQVDTRQSIAPRNALESAVAAIWAEVLGRDSIGVEDNFFTLGGHSLLATQIVARLRSHFKLELPLRTLFEQPTVALLADAIAARQADAAAPQATALAAPTARPRPALLPLSFSQQRLWFIEQLTPGTTLFNIPFALHLKGELNVEALHASLNDLLARHEILRTGIDSRDGVPSQCISPSLTIALPFDDLSGLSTTAREGAQFTALQDTFEQPFDLATPPLLRARLLRLAPQEHVLGIALHHLVSDAWSATIALRELALGYEARCNGAAAQLPDLALQYADFALWQREHLQGTELKRQLDYWTTTLDRRDSEGSPLLALPTDHPRPSVQSYRAGIVQRELSTDLSGRVQAFASRLGTTPFTVLFAGFAVLMHRLSGDATVLVGTPVTHREQPGTEGLLGILLNNLAIRADFAPLADFTALVKQVAERLRSGLQHQDLPFEQLVDSLQLPRSLSHAPLYQVMVAQQLAMESRLRFPGLEFEALDTPLRHSECDLDLHVLCPANAPIQLELMFALDLFTADSARQTLARLEHLLEHMLAEPQRPVAALPLLMDAEWQRTVVEWNRTEMQVPSHLTFTQLFEQQAERTPERDALCFEGRRLSYDELNRRANQLAHYLRSRGVVANRPVALCVERSLDLLVGLLGILKAGGAYVPLDPTYPVDRLAYMLEDAQPALFLGQQGLLEQLGADLPRLRLDSDAAHLADLPDDNLPALAGPNDLAYIMYTSGSTGKPKGTLVTNGSVVNLAWARIHGLYRRYTDQPMRTSFNYSFAFDSSVAELILLLDGHSLYLTPEDVRYDPQALAQFFAETRLDAFECTPAQLKALLESDGVRRGEVYLPRFVLFGGDAVDAQLWQRLPSIAGSRFFNTYGPTECTVDATGCAVDDFPQRPIIGRPIANVRTYVLDGFLNPMPVGVPGELHIGGAGVTLGYLNRAEQTAKVFIDDPFSPVEGARMYKSGDLVRWLPDGQLEYLGRMDHQVKIRGFRVELGEIETLIGAQPGVRQAVVLAREDVPGDKRLVAYVTCDEQADIHAWRKTLGAALPDYMVPSAFVLLDELPLTDNGKLNRKALPAPDIQAAPDALDPPRSAAEQQLAALWSELLNVPAAQIGRDSHFFYLGGHSLLAAALFARLRQQFATVPPLRAVFEHPTLQALAALLDDPLQAPAATFQPAPRPARLPLSFEQQRLWFLEQLSAGGGEYNVVSAVQLDGELDTRTLQAALEQVAQRHEILRSRIVRADDGELALVIDPQANLTLGVSTLEATDDAYWQQLTDAAVHTETGRRFDLASEQPIRATLLQRSGRAQSLLLLSVHHCATDDASSQNLLDELGRCYSAHGQGTRATLPELALQYPDYALWQREPAQQAAFSSQLNYWRNQLEDGDYLLDLPTEHGRPDQLAPAAGAVQWQLPPALVGRLRQFAQQRGATLYMLMLAAAQLLLGRYANQRDVRVGSPVAQRPFAELQPLIGCFVNTVVMRADLDPNLDFEGLLNQVRGTVLDAQQHQDVPFEQVVEHLKPARSLGQTPLFQVLFAMQNAEASSQSWSPLQVSEQAVSAQATKFDLNWEVHDGEVLSVLLEYRTALFSETTARRWLEQWQQLLETLLEAPRTRLGDWSPLPTAERQRQLVEWNATEHHYSGPHDLHTALSQQAALSPNAPALVFEDQRLSYAELDLRAQAVARALRAAGIGADTIVPVCMERSVDMVVALLGIVHAGAAWLPLDPELPAARLAFLIEDADAKVTLTQAQWLPKLPAGHSAWTLDALPEAPAFEPISVQANDLAYVLYTSGSTGQPKGVMNEHGALMNRLYWMQDAFPIGPNDRVLQKTPYSFDVSVWEFFWPLITGATLVVARPDGHRDPAYLSRLIQQEQVTTLHFVPSMLRAFVEEPSLADCHSLRQVFASGEALPVDLVRRFMGQHPAALVNLYGPTEAAIDVSVWRCSVNDTIVPIGKPIANLRLYILDETLQPLPIGSIGELYIGGVGVARGYLKRPDLTEERFLASPFINGDRLYRTGDRCRFLADGNIEYLGRLDHQVKLRGQRIELGEIDAVLLAQDGVRDAATVLLDQRLVSFWCGDADEAALRSALGASLPAHMLPGLFVQLERLPLNSNGKLDRKALAALPLPQSQRERPHTAPRNATEAVLCEVFSEVLACDCVSVDDHFFQLGGHSLLATRLVSRVRERLGVALPLALVFAQPTVAALAEHLRAALPGESITPQPRPDVLPLGLAQKRFWLLSRLVPDSREYHMPFALTLRGALQVSVLGEAFEQVSQRHLVLRSRIVEVEGEPQLLIDDHGPALTVTSVTTQDWAGACATAQAELMRPFDLARAAPWRAHLLQRQGSDENLLLVCLHHSATDGWAMQLLIDELTQAYAAGLEGQSPTWAPLDIDYVDFALWQQHPDTQARRNASLDYWKNHLGQDDYQLDLPVDHPRGAEADRRARQLIVSLGAQRAEAIRQFARQRGTTPYVVLAAALSALLARYSGQREIRLGTPADQREQAQSQALLACLVNTLVIRSEVDPRAPAEQLLAHLEADLRAAQAHADLPFATLVGAVAQHRDLNRTPLFQVLFSLNYGRVDSRQWPELNVEEQALPVIDAKFEQSWEVQDDGSDMTLALEYQAALFDEATMQRWSAQWCALLDAWVAAPTRTLIELFPQQQDQQQLDRWNATERHYSGPRDLHTALSQQAALSPNAPALVFEGQRLSYAELDLRAQAVARALRAAGIGADTIVPVCMERSVDMVVALLGIVHAGAAWLPLDPDLPAARLAFLIEDADAKVTLTQAQWLPKLPAGHSAWTLDALPEAPAFEPISVQANDLAYVLYTSGSTGQPKGVMNEHGALMNRLYWMQDAFPIGPNDRVLQKTPYSFDVSVWEFFWPLITGATLVVARPDGHRDPAYLSRLIQQEQVTTLHFVPSMLRAFVEEPSLADCHSLRQVFASGEALPVDLVRRFMGQHPAALVNLYGPTEAAIDVSVWRCSVNDTIVPIGKPIANLRLYILDETLQPLPIGSIGELYIGGVGVARGYLKRPDLTEERFLASPFIDGDRLYRTGDRCRFLADGNVEYLGRLDHQVKLRGQRIELGEIDAALLNLPAITAACTLVIDNRLVAFYSSATAQSDLDSLLATELPAYMVPAVWVQVPALPLNSNGKIDRKALAALPLPQTHKDYAAPRNALESLLCQLFGELLGESLTGGREVGTTDSFFALGGDSILGLKLISRLREQGYSLTPRDLFRSPTPAALAQVTTALLSQAEQGEITGAMPLMPLHQWFFDQQQPQPAHWNQSVLADSDRRLEPALVQAALDRLVAHHDALRLRFSQIAGQAEVQWQAQIAAVAPAQLTCCTHADQLAAVAQSLDLQHGPLFAAALLEGEPQRLYLVAHHLVVDAVSWTPLLEDFQQLYAALERGETPTLPAKTTAYRQWSEQLHAHAAKVTGEQRYWSTQVGTNPAPLATVAERQTLSARWEATRTHQWLTESQAAYRTQPEELLIAALAATLAEANGHSDIVVDLERHGRDAPLDGLDVGRTVGWFTTLFPLRVSASGARGEQVRQAKEALRAVPGQGLGYGLLRQRGQLPAGHGDVLFNYLGHEQAPAGWLRASGLTPPPDVAPANRVTHAREVVAWLEDGVLRVEWHSVTPDTDSRLPARLLEHLQALVEHCLDPQAGALMPSDFPLAKALNQKSLDKLLGKLKTKPNSQSQ</sequence>
<feature type="domain" description="Carrier" evidence="5">
    <location>
        <begin position="985"/>
        <end position="1060"/>
    </location>
</feature>
<evidence type="ECO:0000256" key="4">
    <source>
        <dbReference type="ARBA" id="ARBA00022553"/>
    </source>
</evidence>
<dbReference type="FunFam" id="1.10.1200.10:FF:000016">
    <property type="entry name" value="Non-ribosomal peptide synthase"/>
    <property type="match status" value="2"/>
</dbReference>